<accession>A0A9X2H221</accession>
<evidence type="ECO:0000256" key="2">
    <source>
        <dbReference type="SAM" id="Phobius"/>
    </source>
</evidence>
<feature type="transmembrane region" description="Helical" evidence="2">
    <location>
        <begin position="107"/>
        <end position="140"/>
    </location>
</feature>
<feature type="region of interest" description="Disordered" evidence="1">
    <location>
        <begin position="1"/>
        <end position="48"/>
    </location>
</feature>
<comment type="caution">
    <text evidence="3">The sequence shown here is derived from an EMBL/GenBank/DDBJ whole genome shotgun (WGS) entry which is preliminary data.</text>
</comment>
<keyword evidence="4" id="KW-1185">Reference proteome</keyword>
<dbReference type="OrthoDB" id="5004753at2"/>
<name>A0A9X2H221_9MICO</name>
<feature type="compositionally biased region" description="Low complexity" evidence="1">
    <location>
        <begin position="17"/>
        <end position="37"/>
    </location>
</feature>
<keyword evidence="2" id="KW-0472">Membrane</keyword>
<dbReference type="AlphaFoldDB" id="A0A9X2H221"/>
<evidence type="ECO:0000313" key="3">
    <source>
        <dbReference type="EMBL" id="MCP2371163.1"/>
    </source>
</evidence>
<dbReference type="Proteomes" id="UP001139722">
    <property type="component" value="Unassembled WGS sequence"/>
</dbReference>
<keyword evidence="2" id="KW-1133">Transmembrane helix</keyword>
<reference evidence="3" key="1">
    <citation type="submission" date="2022-06" db="EMBL/GenBank/DDBJ databases">
        <title>Sequencing the genomes of 1000 actinobacteria strains.</title>
        <authorList>
            <person name="Klenk H.-P."/>
        </authorList>
    </citation>
    <scope>NUCLEOTIDE SEQUENCE</scope>
    <source>
        <strain evidence="3">DSM 22016</strain>
    </source>
</reference>
<evidence type="ECO:0000256" key="1">
    <source>
        <dbReference type="SAM" id="MobiDB-lite"/>
    </source>
</evidence>
<sequence>MTDPTAEPVRTPQVPDASAEASGTSAPPSAPYGAAPTGLPPVDPLPSVDPITGAPLPLAVAPRKFDMPLDTGELRTVPTGQLLIVHRPETYDEPEDLVEEETQRRVYSWVGAVFGIIGAAASLLVGWMLPLSIAAIIFGVLGLRREEHGRTLAFVAIFTGVGGLVFSAVWIGYYAIVYGALET</sequence>
<evidence type="ECO:0008006" key="5">
    <source>
        <dbReference type="Google" id="ProtNLM"/>
    </source>
</evidence>
<organism evidence="3 4">
    <name type="scientific">Agromyces terreus</name>
    <dbReference type="NCBI Taxonomy" id="424795"/>
    <lineage>
        <taxon>Bacteria</taxon>
        <taxon>Bacillati</taxon>
        <taxon>Actinomycetota</taxon>
        <taxon>Actinomycetes</taxon>
        <taxon>Micrococcales</taxon>
        <taxon>Microbacteriaceae</taxon>
        <taxon>Agromyces</taxon>
    </lineage>
</organism>
<proteinExistence type="predicted"/>
<evidence type="ECO:0000313" key="4">
    <source>
        <dbReference type="Proteomes" id="UP001139722"/>
    </source>
</evidence>
<protein>
    <recommendedName>
        <fullName evidence="5">DUF4190 domain-containing protein</fullName>
    </recommendedName>
</protein>
<keyword evidence="2" id="KW-0812">Transmembrane</keyword>
<dbReference type="EMBL" id="JAMZDY010000001">
    <property type="protein sequence ID" value="MCP2371163.1"/>
    <property type="molecule type" value="Genomic_DNA"/>
</dbReference>
<dbReference type="RefSeq" id="WP_156999986.1">
    <property type="nucleotide sequence ID" value="NZ_BAAANU010000036.1"/>
</dbReference>
<feature type="transmembrane region" description="Helical" evidence="2">
    <location>
        <begin position="152"/>
        <end position="176"/>
    </location>
</feature>
<gene>
    <name evidence="3" type="ORF">BJ978_001839</name>
</gene>